<dbReference type="Proteomes" id="UP000676336">
    <property type="component" value="Unassembled WGS sequence"/>
</dbReference>
<dbReference type="EMBL" id="CAJOBI010350174">
    <property type="protein sequence ID" value="CAF5220689.1"/>
    <property type="molecule type" value="Genomic_DNA"/>
</dbReference>
<dbReference type="AlphaFoldDB" id="A0A8S3JQ18"/>
<proteinExistence type="predicted"/>
<evidence type="ECO:0000313" key="2">
    <source>
        <dbReference type="Proteomes" id="UP000676336"/>
    </source>
</evidence>
<accession>A0A8S3JQ18</accession>
<gene>
    <name evidence="1" type="ORF">SMN809_LOCUS82011</name>
</gene>
<reference evidence="1" key="1">
    <citation type="submission" date="2021-02" db="EMBL/GenBank/DDBJ databases">
        <authorList>
            <person name="Nowell W R."/>
        </authorList>
    </citation>
    <scope>NUCLEOTIDE SEQUENCE</scope>
</reference>
<comment type="caution">
    <text evidence="1">The sequence shown here is derived from an EMBL/GenBank/DDBJ whole genome shotgun (WGS) entry which is preliminary data.</text>
</comment>
<sequence length="115" mass="13738">MNHQRLLDCLYDQLKVVSVNENFDRKDQILSIEFIPLSCILNSNDIQNQFIIDCDTIQTKEKLMEKPLKISLNKHSTTIELRSYDEEIHKEYEKSIKAEKYRELIKNHDEAVKRK</sequence>
<organism evidence="1 2">
    <name type="scientific">Rotaria magnacalcarata</name>
    <dbReference type="NCBI Taxonomy" id="392030"/>
    <lineage>
        <taxon>Eukaryota</taxon>
        <taxon>Metazoa</taxon>
        <taxon>Spiralia</taxon>
        <taxon>Gnathifera</taxon>
        <taxon>Rotifera</taxon>
        <taxon>Eurotatoria</taxon>
        <taxon>Bdelloidea</taxon>
        <taxon>Philodinida</taxon>
        <taxon>Philodinidae</taxon>
        <taxon>Rotaria</taxon>
    </lineage>
</organism>
<name>A0A8S3JQ18_9BILA</name>
<protein>
    <submittedName>
        <fullName evidence="1">Uncharacterized protein</fullName>
    </submittedName>
</protein>
<evidence type="ECO:0000313" key="1">
    <source>
        <dbReference type="EMBL" id="CAF5220689.1"/>
    </source>
</evidence>